<reference evidence="1" key="2">
    <citation type="submission" date="2023-04" db="EMBL/GenBank/DDBJ databases">
        <authorList>
            <person name="Bruccoleri R.E."/>
            <person name="Oakeley E.J."/>
            <person name="Faust A.-M."/>
            <person name="Dessus-Babus S."/>
            <person name="Altorfer M."/>
            <person name="Burckhardt D."/>
            <person name="Oertli M."/>
            <person name="Naumann U."/>
            <person name="Petersen F."/>
            <person name="Wong J."/>
        </authorList>
    </citation>
    <scope>NUCLEOTIDE SEQUENCE</scope>
    <source>
        <strain evidence="1">GSM-AAB239-AS_SAM_17_03QT</strain>
        <tissue evidence="1">Leaf</tissue>
    </source>
</reference>
<name>A0AAX6ES48_IRIPA</name>
<organism evidence="1 2">
    <name type="scientific">Iris pallida</name>
    <name type="common">Sweet iris</name>
    <dbReference type="NCBI Taxonomy" id="29817"/>
    <lineage>
        <taxon>Eukaryota</taxon>
        <taxon>Viridiplantae</taxon>
        <taxon>Streptophyta</taxon>
        <taxon>Embryophyta</taxon>
        <taxon>Tracheophyta</taxon>
        <taxon>Spermatophyta</taxon>
        <taxon>Magnoliopsida</taxon>
        <taxon>Liliopsida</taxon>
        <taxon>Asparagales</taxon>
        <taxon>Iridaceae</taxon>
        <taxon>Iridoideae</taxon>
        <taxon>Irideae</taxon>
        <taxon>Iris</taxon>
    </lineage>
</organism>
<comment type="caution">
    <text evidence="1">The sequence shown here is derived from an EMBL/GenBank/DDBJ whole genome shotgun (WGS) entry which is preliminary data.</text>
</comment>
<keyword evidence="2" id="KW-1185">Reference proteome</keyword>
<gene>
    <name evidence="1" type="ORF">M6B38_106165</name>
</gene>
<dbReference type="Proteomes" id="UP001140949">
    <property type="component" value="Unassembled WGS sequence"/>
</dbReference>
<reference evidence="1" key="1">
    <citation type="journal article" date="2023" name="GigaByte">
        <title>Genome assembly of the bearded iris, Iris pallida Lam.</title>
        <authorList>
            <person name="Bruccoleri R.E."/>
            <person name="Oakeley E.J."/>
            <person name="Faust A.M.E."/>
            <person name="Altorfer M."/>
            <person name="Dessus-Babus S."/>
            <person name="Burckhardt D."/>
            <person name="Oertli M."/>
            <person name="Naumann U."/>
            <person name="Petersen F."/>
            <person name="Wong J."/>
        </authorList>
    </citation>
    <scope>NUCLEOTIDE SEQUENCE</scope>
    <source>
        <strain evidence="1">GSM-AAB239-AS_SAM_17_03QT</strain>
    </source>
</reference>
<accession>A0AAX6ES48</accession>
<protein>
    <submittedName>
        <fullName evidence="1">Zinc finger MYM-type protein 1-like</fullName>
    </submittedName>
</protein>
<evidence type="ECO:0000313" key="2">
    <source>
        <dbReference type="Proteomes" id="UP001140949"/>
    </source>
</evidence>
<evidence type="ECO:0000313" key="1">
    <source>
        <dbReference type="EMBL" id="KAJ6806904.1"/>
    </source>
</evidence>
<dbReference type="EMBL" id="JANAVB010034417">
    <property type="protein sequence ID" value="KAJ6806904.1"/>
    <property type="molecule type" value="Genomic_DNA"/>
</dbReference>
<sequence>MRLTSVPWSTILDYANKFVIIMLMNVIRFDVPISGDIEDAELLYSSYYDPVLYPVVLPESPLEDVGTEADEPAD</sequence>
<proteinExistence type="predicted"/>
<dbReference type="AlphaFoldDB" id="A0AAX6ES48"/>